<feature type="region of interest" description="Disordered" evidence="1">
    <location>
        <begin position="107"/>
        <end position="143"/>
    </location>
</feature>
<dbReference type="PROSITE" id="PS50879">
    <property type="entry name" value="RNASE_H_1"/>
    <property type="match status" value="1"/>
</dbReference>
<feature type="domain" description="RNase H type-1" evidence="2">
    <location>
        <begin position="188"/>
        <end position="341"/>
    </location>
</feature>
<proteinExistence type="predicted"/>
<dbReference type="Proteomes" id="UP000775872">
    <property type="component" value="Unassembled WGS sequence"/>
</dbReference>
<dbReference type="GO" id="GO:0003676">
    <property type="term" value="F:nucleic acid binding"/>
    <property type="evidence" value="ECO:0007669"/>
    <property type="project" value="InterPro"/>
</dbReference>
<dbReference type="InterPro" id="IPR036397">
    <property type="entry name" value="RNaseH_sf"/>
</dbReference>
<dbReference type="InterPro" id="IPR012337">
    <property type="entry name" value="RNaseH-like_sf"/>
</dbReference>
<dbReference type="OrthoDB" id="407198at2759"/>
<dbReference type="AlphaFoldDB" id="A0A9N9ZP14"/>
<dbReference type="EMBL" id="CABFOC020000091">
    <property type="protein sequence ID" value="CAH0058655.1"/>
    <property type="molecule type" value="Genomic_DNA"/>
</dbReference>
<evidence type="ECO:0000259" key="2">
    <source>
        <dbReference type="PROSITE" id="PS50879"/>
    </source>
</evidence>
<dbReference type="Pfam" id="PF00075">
    <property type="entry name" value="RNase_H"/>
    <property type="match status" value="1"/>
</dbReference>
<gene>
    <name evidence="3" type="ORF">CSOL1703_00007677</name>
</gene>
<evidence type="ECO:0000313" key="4">
    <source>
        <dbReference type="Proteomes" id="UP000775872"/>
    </source>
</evidence>
<name>A0A9N9ZP14_9HYPO</name>
<reference evidence="3" key="1">
    <citation type="submission" date="2021-10" db="EMBL/GenBank/DDBJ databases">
        <authorList>
            <person name="Piombo E."/>
        </authorList>
    </citation>
    <scope>NUCLEOTIDE SEQUENCE</scope>
</reference>
<organism evidence="3 4">
    <name type="scientific">Clonostachys solani</name>
    <dbReference type="NCBI Taxonomy" id="160281"/>
    <lineage>
        <taxon>Eukaryota</taxon>
        <taxon>Fungi</taxon>
        <taxon>Dikarya</taxon>
        <taxon>Ascomycota</taxon>
        <taxon>Pezizomycotina</taxon>
        <taxon>Sordariomycetes</taxon>
        <taxon>Hypocreomycetidae</taxon>
        <taxon>Hypocreales</taxon>
        <taxon>Bionectriaceae</taxon>
        <taxon>Clonostachys</taxon>
    </lineage>
</organism>
<comment type="caution">
    <text evidence="3">The sequence shown here is derived from an EMBL/GenBank/DDBJ whole genome shotgun (WGS) entry which is preliminary data.</text>
</comment>
<accession>A0A9N9ZP14</accession>
<dbReference type="InterPro" id="IPR002156">
    <property type="entry name" value="RNaseH_domain"/>
</dbReference>
<keyword evidence="4" id="KW-1185">Reference proteome</keyword>
<protein>
    <recommendedName>
        <fullName evidence="2">RNase H type-1 domain-containing protein</fullName>
    </recommendedName>
</protein>
<dbReference type="SUPFAM" id="SSF53098">
    <property type="entry name" value="Ribonuclease H-like"/>
    <property type="match status" value="1"/>
</dbReference>
<feature type="compositionally biased region" description="Basic and acidic residues" evidence="1">
    <location>
        <begin position="107"/>
        <end position="131"/>
    </location>
</feature>
<evidence type="ECO:0000313" key="3">
    <source>
        <dbReference type="EMBL" id="CAH0058655.1"/>
    </source>
</evidence>
<evidence type="ECO:0000256" key="1">
    <source>
        <dbReference type="SAM" id="MobiDB-lite"/>
    </source>
</evidence>
<dbReference type="Gene3D" id="3.30.420.10">
    <property type="entry name" value="Ribonuclease H-like superfamily/Ribonuclease H"/>
    <property type="match status" value="1"/>
</dbReference>
<dbReference type="GO" id="GO:0004523">
    <property type="term" value="F:RNA-DNA hybrid ribonuclease activity"/>
    <property type="evidence" value="ECO:0007669"/>
    <property type="project" value="InterPro"/>
</dbReference>
<sequence length="355" mass="39114">MILSSSIMLKTANAFVPYDGREACASLPPGRDYDKFREMYNGRIICRRHGFSTCEACDVDYGWLDDVLPADNCEENELVVSRTGVSLDEEFSNFDRNEDFASSLIGDLDHPDDPFAESGLDRMSEAGRDSRQAGARSHPQTAVLETRSGTGRVFPTVFRSSEAEPLELVKPECRSARSGESRYIHRDDDSTALLLVSGSCEYNGKTHARGGWGVVFGPGNNTASGPVEPCNPFTGRFIKPTSNRAKLRAVIAGVRSHGWAAEGFKNLIIVTDSSYVVDVATIHARNWIQRTEFKANEDLWRLLLGEVERQDEMGVAIQLWRCSGGPSTYDLVDKIASEASKRSSNPSRWAAGEGM</sequence>